<evidence type="ECO:0000259" key="1">
    <source>
        <dbReference type="PROSITE" id="PS51340"/>
    </source>
</evidence>
<comment type="caution">
    <text evidence="2">The sequence shown here is derived from an EMBL/GenBank/DDBJ whole genome shotgun (WGS) entry which is preliminary data.</text>
</comment>
<protein>
    <submittedName>
        <fullName evidence="2">MOSC domain-containing protein</fullName>
    </submittedName>
</protein>
<feature type="domain" description="MOSC" evidence="1">
    <location>
        <begin position="117"/>
        <end position="265"/>
    </location>
</feature>
<dbReference type="SUPFAM" id="SSF50800">
    <property type="entry name" value="PK beta-barrel domain-like"/>
    <property type="match status" value="1"/>
</dbReference>
<organism evidence="2 3">
    <name type="scientific">Novosphingobium pituita</name>
    <dbReference type="NCBI Taxonomy" id="3056842"/>
    <lineage>
        <taxon>Bacteria</taxon>
        <taxon>Pseudomonadati</taxon>
        <taxon>Pseudomonadota</taxon>
        <taxon>Alphaproteobacteria</taxon>
        <taxon>Sphingomonadales</taxon>
        <taxon>Sphingomonadaceae</taxon>
        <taxon>Novosphingobium</taxon>
    </lineage>
</organism>
<dbReference type="InterPro" id="IPR011037">
    <property type="entry name" value="Pyrv_Knase-like_insert_dom_sf"/>
</dbReference>
<evidence type="ECO:0000313" key="2">
    <source>
        <dbReference type="EMBL" id="GMM59254.1"/>
    </source>
</evidence>
<evidence type="ECO:0000313" key="3">
    <source>
        <dbReference type="Proteomes" id="UP001187221"/>
    </source>
</evidence>
<sequence>MKVSGLFRYPVKSMGGQALARATITARGIEGDRRWMMVTPEGRFLTRRELPAMAQVEAVPHEAGGIELRRVGAPSLVVPEPSSQTSQVVTVWGERVEACVAGAQADAWLSDCFDRPVRLVHMARETVRPVDPAYGQSGDMVGFADGFPLLVTTTDSLAALNRQLETPVTMARFRPSLVIEGVGEAFAEEGWRTLRIGGLTLRVVKPCTRCVITTQDPLTGEGKGPEPLRTLRAMGRVWQKMPVFGMNAIPDGAGEIALGEAVELA</sequence>
<keyword evidence="3" id="KW-1185">Reference proteome</keyword>
<dbReference type="InterPro" id="IPR005302">
    <property type="entry name" value="MoCF_Sase_C"/>
</dbReference>
<name>A0ABQ6P3W7_9SPHN</name>
<dbReference type="PROSITE" id="PS51340">
    <property type="entry name" value="MOSC"/>
    <property type="match status" value="1"/>
</dbReference>
<reference evidence="2 3" key="1">
    <citation type="submission" date="2023-06" db="EMBL/GenBank/DDBJ databases">
        <title>Draft genome sequence of Novosphingobium sp. strain IK01.</title>
        <authorList>
            <person name="Hatamoto M."/>
            <person name="Ikarashi T."/>
            <person name="Yamaguchi T."/>
        </authorList>
    </citation>
    <scope>NUCLEOTIDE SEQUENCE [LARGE SCALE GENOMIC DNA]</scope>
    <source>
        <strain evidence="2 3">IK01</strain>
    </source>
</reference>
<dbReference type="EMBL" id="BTFW01000001">
    <property type="protein sequence ID" value="GMM59254.1"/>
    <property type="molecule type" value="Genomic_DNA"/>
</dbReference>
<dbReference type="InterPro" id="IPR005303">
    <property type="entry name" value="MOCOS_middle"/>
</dbReference>
<dbReference type="Proteomes" id="UP001187221">
    <property type="component" value="Unassembled WGS sequence"/>
</dbReference>
<dbReference type="SUPFAM" id="SSF141673">
    <property type="entry name" value="MOSC N-terminal domain-like"/>
    <property type="match status" value="1"/>
</dbReference>
<dbReference type="Pfam" id="PF03476">
    <property type="entry name" value="MOSC_N"/>
    <property type="match status" value="1"/>
</dbReference>
<accession>A0ABQ6P3W7</accession>
<dbReference type="PANTHER" id="PTHR14237">
    <property type="entry name" value="MOLYBDOPTERIN COFACTOR SULFURASE MOSC"/>
    <property type="match status" value="1"/>
</dbReference>
<dbReference type="PANTHER" id="PTHR14237:SF19">
    <property type="entry name" value="MITOCHONDRIAL AMIDOXIME REDUCING COMPONENT 1"/>
    <property type="match status" value="1"/>
</dbReference>
<dbReference type="RefSeq" id="WP_317973118.1">
    <property type="nucleotide sequence ID" value="NZ_BTFW01000001.1"/>
</dbReference>
<proteinExistence type="predicted"/>
<dbReference type="Pfam" id="PF03473">
    <property type="entry name" value="MOSC"/>
    <property type="match status" value="1"/>
</dbReference>
<gene>
    <name evidence="2" type="ORF">NUTIK01_00310</name>
</gene>